<comment type="caution">
    <text evidence="2">The sequence shown here is derived from an EMBL/GenBank/DDBJ whole genome shotgun (WGS) entry which is preliminary data.</text>
</comment>
<dbReference type="EMBL" id="AVOT02037433">
    <property type="protein sequence ID" value="MBW0532117.1"/>
    <property type="molecule type" value="Genomic_DNA"/>
</dbReference>
<evidence type="ECO:0000256" key="1">
    <source>
        <dbReference type="SAM" id="MobiDB-lite"/>
    </source>
</evidence>
<name>A0A9Q3F5X8_9BASI</name>
<protein>
    <submittedName>
        <fullName evidence="2">Uncharacterized protein</fullName>
    </submittedName>
</protein>
<evidence type="ECO:0000313" key="3">
    <source>
        <dbReference type="Proteomes" id="UP000765509"/>
    </source>
</evidence>
<gene>
    <name evidence="2" type="ORF">O181_071832</name>
</gene>
<evidence type="ECO:0000313" key="2">
    <source>
        <dbReference type="EMBL" id="MBW0532117.1"/>
    </source>
</evidence>
<accession>A0A9Q3F5X8</accession>
<proteinExistence type="predicted"/>
<feature type="region of interest" description="Disordered" evidence="1">
    <location>
        <begin position="1"/>
        <end position="24"/>
    </location>
</feature>
<reference evidence="2" key="1">
    <citation type="submission" date="2021-03" db="EMBL/GenBank/DDBJ databases">
        <title>Draft genome sequence of rust myrtle Austropuccinia psidii MF-1, a brazilian biotype.</title>
        <authorList>
            <person name="Quecine M.C."/>
            <person name="Pachon D.M.R."/>
            <person name="Bonatelli M.L."/>
            <person name="Correr F.H."/>
            <person name="Franceschini L.M."/>
            <person name="Leite T.F."/>
            <person name="Margarido G.R.A."/>
            <person name="Almeida C.A."/>
            <person name="Ferrarezi J.A."/>
            <person name="Labate C.A."/>
        </authorList>
    </citation>
    <scope>NUCLEOTIDE SEQUENCE</scope>
    <source>
        <strain evidence="2">MF-1</strain>
    </source>
</reference>
<dbReference type="Proteomes" id="UP000765509">
    <property type="component" value="Unassembled WGS sequence"/>
</dbReference>
<sequence>MEKKGQNPSGTEYTQGSAISQTQVPEMPMISEPKLELCISNFNRGKSHSEGSNTHIYDTVKAVLVSQPQRMTLLHWCCSNSNLGPSWGQLATPYLHGQFAPPGALWHFGHITISWPFMAPTILHGLRPYPAIIGLPGQFPYPQPPGLYLCFWAWGVSLSPKGVWAP</sequence>
<dbReference type="AlphaFoldDB" id="A0A9Q3F5X8"/>
<organism evidence="2 3">
    <name type="scientific">Austropuccinia psidii MF-1</name>
    <dbReference type="NCBI Taxonomy" id="1389203"/>
    <lineage>
        <taxon>Eukaryota</taxon>
        <taxon>Fungi</taxon>
        <taxon>Dikarya</taxon>
        <taxon>Basidiomycota</taxon>
        <taxon>Pucciniomycotina</taxon>
        <taxon>Pucciniomycetes</taxon>
        <taxon>Pucciniales</taxon>
        <taxon>Sphaerophragmiaceae</taxon>
        <taxon>Austropuccinia</taxon>
    </lineage>
</organism>
<keyword evidence="3" id="KW-1185">Reference proteome</keyword>